<reference evidence="7" key="1">
    <citation type="submission" date="2015-09" db="EMBL/GenBank/DDBJ databases">
        <authorList>
            <person name="Daims H."/>
        </authorList>
    </citation>
    <scope>NUCLEOTIDE SEQUENCE [LARGE SCALE GENOMIC DNA]</scope>
</reference>
<dbReference type="AlphaFoldDB" id="A0A0S4KRY1"/>
<keyword evidence="7" id="KW-1185">Reference proteome</keyword>
<dbReference type="KEGG" id="nio:NITINOP_0943"/>
<dbReference type="InterPro" id="IPR051013">
    <property type="entry name" value="MBL_superfamily_lactonases"/>
</dbReference>
<evidence type="ECO:0000313" key="6">
    <source>
        <dbReference type="EMBL" id="CUQ65918.1"/>
    </source>
</evidence>
<evidence type="ECO:0000256" key="3">
    <source>
        <dbReference type="ARBA" id="ARBA00022801"/>
    </source>
</evidence>
<sequence length="280" mass="31582">MKLGSFELYPISDGRFRLDGGAMFGVVPKVLWGKCCAADELNRIDLSLTCLLIRAKGTNILVDTGIGSKEDGKFHRMFGLDRRPTLLDSLKQVGLEPDDIHLVINTHLHFDHAGGNTTRREDGIVAPTFRKATYVIQRSEYEDAIHANERTKASYRKDNVVPVALANQWEFLYGDTELLPGVSAVITAGHTRAHQGVKITSEGRTAFFLGDLIPTVSHLPLPYIMGYDLYPLQTLETKRWVLDLAFDEQWLLFFEHDPVIQAGYVKKDQEGKYYLQEART</sequence>
<organism evidence="6 7">
    <name type="scientific">Candidatus Nitrospira inopinata</name>
    <dbReference type="NCBI Taxonomy" id="1715989"/>
    <lineage>
        <taxon>Bacteria</taxon>
        <taxon>Pseudomonadati</taxon>
        <taxon>Nitrospirota</taxon>
        <taxon>Nitrospiria</taxon>
        <taxon>Nitrospirales</taxon>
        <taxon>Nitrospiraceae</taxon>
        <taxon>Nitrospira</taxon>
    </lineage>
</organism>
<evidence type="ECO:0000313" key="7">
    <source>
        <dbReference type="Proteomes" id="UP000066284"/>
    </source>
</evidence>
<protein>
    <recommendedName>
        <fullName evidence="5">Metallo-beta-lactamase domain-containing protein</fullName>
    </recommendedName>
</protein>
<gene>
    <name evidence="6" type="ORF">NITINOP_0943</name>
</gene>
<proteinExistence type="inferred from homology"/>
<dbReference type="PANTHER" id="PTHR42978">
    <property type="entry name" value="QUORUM-QUENCHING LACTONASE YTNP-RELATED-RELATED"/>
    <property type="match status" value="1"/>
</dbReference>
<dbReference type="InterPro" id="IPR036866">
    <property type="entry name" value="RibonucZ/Hydroxyglut_hydro"/>
</dbReference>
<dbReference type="SMART" id="SM00849">
    <property type="entry name" value="Lactamase_B"/>
    <property type="match status" value="1"/>
</dbReference>
<dbReference type="CDD" id="cd16281">
    <property type="entry name" value="metallo-hydrolase-like_MBL-fold"/>
    <property type="match status" value="1"/>
</dbReference>
<dbReference type="Proteomes" id="UP000066284">
    <property type="component" value="Chromosome 1"/>
</dbReference>
<dbReference type="SUPFAM" id="SSF56281">
    <property type="entry name" value="Metallo-hydrolase/oxidoreductase"/>
    <property type="match status" value="1"/>
</dbReference>
<evidence type="ECO:0000256" key="1">
    <source>
        <dbReference type="ARBA" id="ARBA00007749"/>
    </source>
</evidence>
<comment type="similarity">
    <text evidence="1">Belongs to the metallo-beta-lactamase superfamily.</text>
</comment>
<dbReference type="EMBL" id="LN885086">
    <property type="protein sequence ID" value="CUQ65918.1"/>
    <property type="molecule type" value="Genomic_DNA"/>
</dbReference>
<feature type="domain" description="Metallo-beta-lactamase" evidence="5">
    <location>
        <begin position="47"/>
        <end position="256"/>
    </location>
</feature>
<dbReference type="InterPro" id="IPR001279">
    <property type="entry name" value="Metallo-B-lactamas"/>
</dbReference>
<dbReference type="PANTHER" id="PTHR42978:SF6">
    <property type="entry name" value="QUORUM-QUENCHING LACTONASE YTNP-RELATED"/>
    <property type="match status" value="1"/>
</dbReference>
<keyword evidence="4" id="KW-0862">Zinc</keyword>
<evidence type="ECO:0000256" key="2">
    <source>
        <dbReference type="ARBA" id="ARBA00022723"/>
    </source>
</evidence>
<evidence type="ECO:0000256" key="4">
    <source>
        <dbReference type="ARBA" id="ARBA00022833"/>
    </source>
</evidence>
<dbReference type="GO" id="GO:0046872">
    <property type="term" value="F:metal ion binding"/>
    <property type="evidence" value="ECO:0007669"/>
    <property type="project" value="UniProtKB-KW"/>
</dbReference>
<evidence type="ECO:0000259" key="5">
    <source>
        <dbReference type="SMART" id="SM00849"/>
    </source>
</evidence>
<keyword evidence="2" id="KW-0479">Metal-binding</keyword>
<dbReference type="Pfam" id="PF00753">
    <property type="entry name" value="Lactamase_B"/>
    <property type="match status" value="1"/>
</dbReference>
<dbReference type="GO" id="GO:0016787">
    <property type="term" value="F:hydrolase activity"/>
    <property type="evidence" value="ECO:0007669"/>
    <property type="project" value="UniProtKB-KW"/>
</dbReference>
<dbReference type="RefSeq" id="WP_062483611.1">
    <property type="nucleotide sequence ID" value="NZ_LN885086.1"/>
</dbReference>
<accession>A0A0S4KRY1</accession>
<dbReference type="OrthoDB" id="9802897at2"/>
<keyword evidence="3" id="KW-0378">Hydrolase</keyword>
<name>A0A0S4KRY1_9BACT</name>
<dbReference type="STRING" id="1715989.NITINOP_0943"/>
<dbReference type="Gene3D" id="3.60.15.10">
    <property type="entry name" value="Ribonuclease Z/Hydroxyacylglutathione hydrolase-like"/>
    <property type="match status" value="1"/>
</dbReference>